<proteinExistence type="predicted"/>
<keyword evidence="3" id="KW-0804">Transcription</keyword>
<dbReference type="GO" id="GO:0005634">
    <property type="term" value="C:nucleus"/>
    <property type="evidence" value="ECO:0007669"/>
    <property type="project" value="UniProtKB-UniRule"/>
</dbReference>
<evidence type="ECO:0000313" key="7">
    <source>
        <dbReference type="EMBL" id="OLY79368.1"/>
    </source>
</evidence>
<evidence type="ECO:0000256" key="3">
    <source>
        <dbReference type="ARBA" id="ARBA00023163"/>
    </source>
</evidence>
<dbReference type="Proteomes" id="UP000187455">
    <property type="component" value="Unassembled WGS sequence"/>
</dbReference>
<dbReference type="FunFam" id="1.10.30.10:FF:000041">
    <property type="entry name" value="HMG box family protein"/>
    <property type="match status" value="1"/>
</dbReference>
<dbReference type="InterPro" id="IPR050140">
    <property type="entry name" value="SRY-related_HMG-box_TF-like"/>
</dbReference>
<dbReference type="SMART" id="SM00398">
    <property type="entry name" value="HMG"/>
    <property type="match status" value="1"/>
</dbReference>
<protein>
    <submittedName>
        <fullName evidence="8">Silenced mating-type M-specific polypeptide Mc</fullName>
    </submittedName>
</protein>
<dbReference type="STRING" id="133383.A0A1R0GVP5"/>
<feature type="compositionally biased region" description="Low complexity" evidence="5">
    <location>
        <begin position="1"/>
        <end position="15"/>
    </location>
</feature>
<evidence type="ECO:0000256" key="1">
    <source>
        <dbReference type="ARBA" id="ARBA00023015"/>
    </source>
</evidence>
<name>A0A1R0GVP5_9FUNG</name>
<keyword evidence="1" id="KW-0805">Transcription regulation</keyword>
<evidence type="ECO:0000256" key="5">
    <source>
        <dbReference type="SAM" id="MobiDB-lite"/>
    </source>
</evidence>
<keyword evidence="4" id="KW-0539">Nucleus</keyword>
<dbReference type="Pfam" id="PF00505">
    <property type="entry name" value="HMG_box"/>
    <property type="match status" value="1"/>
</dbReference>
<gene>
    <name evidence="8" type="ORF">AYI68_g4922</name>
    <name evidence="7" type="ORF">AYI68_g6565</name>
</gene>
<dbReference type="GO" id="GO:0001228">
    <property type="term" value="F:DNA-binding transcription activator activity, RNA polymerase II-specific"/>
    <property type="evidence" value="ECO:0007669"/>
    <property type="project" value="TreeGrafter"/>
</dbReference>
<dbReference type="GO" id="GO:0000978">
    <property type="term" value="F:RNA polymerase II cis-regulatory region sequence-specific DNA binding"/>
    <property type="evidence" value="ECO:0007669"/>
    <property type="project" value="TreeGrafter"/>
</dbReference>
<keyword evidence="2 4" id="KW-0238">DNA-binding</keyword>
<dbReference type="PANTHER" id="PTHR10270:SF161">
    <property type="entry name" value="SEX-DETERMINING REGION Y PROTEIN"/>
    <property type="match status" value="1"/>
</dbReference>
<comment type="caution">
    <text evidence="8">The sequence shown here is derived from an EMBL/GenBank/DDBJ whole genome shotgun (WGS) entry which is preliminary data.</text>
</comment>
<sequence length="438" mass="50514">MNLNNISSSNLNSLSPTQTFASSSDQNQSSFPKNTSNNDVGNEFLSNYSKDTPLIIATETFNSDDLKYILSQTSPSSNSQKSSVMESDHLKKSKLPKNKRTPRPPNAFILYRKDKQEGVIKMNSGVSNKEISCIIGKMWRKESEEVRNEYKERAENEKIKHQKLYPNYKYQPRKSKKVSKADSETKFGYSGTHCLPLQTKIFQQESKFSEYNPFALNNVDQSISSFGGNQLLNIPECMRDGYFSQLNPEIATEIHNNIQFQNNHNPDELKIAIPPQYLHQQFGYQPEEFIQSEMCDSVFFNNQIEHNYLSVDSILEPNIYNTGLISNQLEVDGAPRMPDYSYISSMTPNNEFVNLKSLEQKNCLGISYNDPRNFQNLETRHIPTLSNSHIFVGDKYPPNLDYPEQYFYNMTPTDINWNTNLENLNEVSQHLIFERNQI</sequence>
<evidence type="ECO:0000259" key="6">
    <source>
        <dbReference type="PROSITE" id="PS50118"/>
    </source>
</evidence>
<reference evidence="8" key="2">
    <citation type="submission" date="2017-01" db="EMBL/GenBank/DDBJ databases">
        <authorList>
            <person name="Mah S.A."/>
            <person name="Swanson W.J."/>
            <person name="Moy G.W."/>
            <person name="Vacquier V.D."/>
        </authorList>
    </citation>
    <scope>NUCLEOTIDE SEQUENCE</scope>
    <source>
        <strain evidence="8">ALG-7-W6</strain>
    </source>
</reference>
<feature type="compositionally biased region" description="Polar residues" evidence="5">
    <location>
        <begin position="16"/>
        <end position="44"/>
    </location>
</feature>
<dbReference type="Gene3D" id="1.10.30.10">
    <property type="entry name" value="High mobility group box domain"/>
    <property type="match status" value="1"/>
</dbReference>
<evidence type="ECO:0000313" key="9">
    <source>
        <dbReference type="Proteomes" id="UP000187455"/>
    </source>
</evidence>
<accession>A0A1R0GVP5</accession>
<dbReference type="PANTHER" id="PTHR10270">
    <property type="entry name" value="SOX TRANSCRIPTION FACTOR"/>
    <property type="match status" value="1"/>
</dbReference>
<dbReference type="AlphaFoldDB" id="A0A1R0GVP5"/>
<feature type="domain" description="HMG box" evidence="6">
    <location>
        <begin position="101"/>
        <end position="169"/>
    </location>
</feature>
<dbReference type="OrthoDB" id="6247875at2759"/>
<evidence type="ECO:0000313" key="8">
    <source>
        <dbReference type="EMBL" id="OLY80976.1"/>
    </source>
</evidence>
<evidence type="ECO:0000256" key="2">
    <source>
        <dbReference type="ARBA" id="ARBA00023125"/>
    </source>
</evidence>
<feature type="compositionally biased region" description="Low complexity" evidence="5">
    <location>
        <begin position="72"/>
        <end position="83"/>
    </location>
</feature>
<dbReference type="CDD" id="cd01389">
    <property type="entry name" value="HMG-box_ROX1-like"/>
    <property type="match status" value="1"/>
</dbReference>
<feature type="region of interest" description="Disordered" evidence="5">
    <location>
        <begin position="72"/>
        <end position="105"/>
    </location>
</feature>
<dbReference type="InterPro" id="IPR036910">
    <property type="entry name" value="HMG_box_dom_sf"/>
</dbReference>
<dbReference type="EMBL" id="LSSL01004565">
    <property type="protein sequence ID" value="OLY79368.1"/>
    <property type="molecule type" value="Genomic_DNA"/>
</dbReference>
<dbReference type="InterPro" id="IPR009071">
    <property type="entry name" value="HMG_box_dom"/>
</dbReference>
<feature type="region of interest" description="Disordered" evidence="5">
    <location>
        <begin position="1"/>
        <end position="44"/>
    </location>
</feature>
<dbReference type="SUPFAM" id="SSF47095">
    <property type="entry name" value="HMG-box"/>
    <property type="match status" value="1"/>
</dbReference>
<evidence type="ECO:0000256" key="4">
    <source>
        <dbReference type="PROSITE-ProRule" id="PRU00267"/>
    </source>
</evidence>
<dbReference type="EMBL" id="LSSL01002909">
    <property type="protein sequence ID" value="OLY80976.1"/>
    <property type="molecule type" value="Genomic_DNA"/>
</dbReference>
<feature type="DNA-binding region" description="HMG box" evidence="4">
    <location>
        <begin position="101"/>
        <end position="169"/>
    </location>
</feature>
<dbReference type="GO" id="GO:0030154">
    <property type="term" value="P:cell differentiation"/>
    <property type="evidence" value="ECO:0007669"/>
    <property type="project" value="TreeGrafter"/>
</dbReference>
<organism evidence="8 9">
    <name type="scientific">Smittium mucronatum</name>
    <dbReference type="NCBI Taxonomy" id="133383"/>
    <lineage>
        <taxon>Eukaryota</taxon>
        <taxon>Fungi</taxon>
        <taxon>Fungi incertae sedis</taxon>
        <taxon>Zoopagomycota</taxon>
        <taxon>Kickxellomycotina</taxon>
        <taxon>Harpellomycetes</taxon>
        <taxon>Harpellales</taxon>
        <taxon>Legeriomycetaceae</taxon>
        <taxon>Smittium</taxon>
    </lineage>
</organism>
<keyword evidence="9" id="KW-1185">Reference proteome</keyword>
<feature type="compositionally biased region" description="Basic residues" evidence="5">
    <location>
        <begin position="91"/>
        <end position="102"/>
    </location>
</feature>
<dbReference type="PROSITE" id="PS50118">
    <property type="entry name" value="HMG_BOX_2"/>
    <property type="match status" value="1"/>
</dbReference>
<reference evidence="8 9" key="1">
    <citation type="journal article" date="2016" name="Mol. Biol. Evol.">
        <title>Genome-Wide Survey of Gut Fungi (Harpellales) Reveals the First Horizontally Transferred Ubiquitin Gene from a Mosquito Host.</title>
        <authorList>
            <person name="Wang Y."/>
            <person name="White M.M."/>
            <person name="Kvist S."/>
            <person name="Moncalvo J.M."/>
        </authorList>
    </citation>
    <scope>NUCLEOTIDE SEQUENCE [LARGE SCALE GENOMIC DNA]</scope>
    <source>
        <strain evidence="8 9">ALG-7-W6</strain>
    </source>
</reference>